<dbReference type="EMBL" id="QNRX01000014">
    <property type="protein sequence ID" value="RBP61358.1"/>
    <property type="molecule type" value="Genomic_DNA"/>
</dbReference>
<dbReference type="RefSeq" id="WP_113921185.1">
    <property type="nucleotide sequence ID" value="NZ_QNRX01000014.1"/>
</dbReference>
<accession>A0A366I3L3</accession>
<evidence type="ECO:0000313" key="2">
    <source>
        <dbReference type="EMBL" id="RBP61358.1"/>
    </source>
</evidence>
<keyword evidence="1" id="KW-0812">Transmembrane</keyword>
<organism evidence="2 3">
    <name type="scientific">Alkalibaculum bacchi</name>
    <dbReference type="NCBI Taxonomy" id="645887"/>
    <lineage>
        <taxon>Bacteria</taxon>
        <taxon>Bacillati</taxon>
        <taxon>Bacillota</taxon>
        <taxon>Clostridia</taxon>
        <taxon>Eubacteriales</taxon>
        <taxon>Eubacteriaceae</taxon>
        <taxon>Alkalibaculum</taxon>
    </lineage>
</organism>
<evidence type="ECO:0008006" key="4">
    <source>
        <dbReference type="Google" id="ProtNLM"/>
    </source>
</evidence>
<feature type="transmembrane region" description="Helical" evidence="1">
    <location>
        <begin position="68"/>
        <end position="90"/>
    </location>
</feature>
<dbReference type="OrthoDB" id="3169575at2"/>
<evidence type="ECO:0000256" key="1">
    <source>
        <dbReference type="SAM" id="Phobius"/>
    </source>
</evidence>
<gene>
    <name evidence="2" type="ORF">DES36_11440</name>
</gene>
<keyword evidence="1" id="KW-1133">Transmembrane helix</keyword>
<dbReference type="AlphaFoldDB" id="A0A366I3L3"/>
<feature type="transmembrane region" description="Helical" evidence="1">
    <location>
        <begin position="37"/>
        <end position="56"/>
    </location>
</feature>
<dbReference type="Proteomes" id="UP000253490">
    <property type="component" value="Unassembled WGS sequence"/>
</dbReference>
<sequence length="527" mass="58987">MSLKKWHKALISYGFPILVLLIVWYITLIPLSFQSLGFWFCLFSYIAVSTVLWMILNGREGTKVFKFSSVLIAIGVVVIIIGSVGGSAIFRSKGYANILTYTEGNFEEDLTNKDPANIPTIDRDMAERLGSRKIGEVLNLVSQFDVSDEYTQIAYQGKSVRVSPLQYVGFFRWLTNRSEGIPHYITVDMVSGESELVDLKDNIRYSHSGFFNDDINRHIFLHYPTVLFENPAFELDEEGNPYYIAPIVKKRFSFLGPTDVVGAFVVDATNGDIKRYDLKDIPDWVDRVYPADMAMRHINYNGMYQSGFLNSQITKRGVIQNAEGYNYIVLNDDLYLYTGLTSVVSDESNIGFTLINSRTKEAKRYNLSTATEWSAMESAQGSVQEKGYISTFPLLFRMEGKPVYQLSLKDEAGLIKLYAFVDATNYQKVGIANTLSAAWNNFTGGVVPSPEDEKDSSTETTSISGKIATIANAVVGGETTYFFTLEGDDQSIYTAKVSINKELPFIQVGDLVKLEVSGNEVVSLIKE</sequence>
<evidence type="ECO:0000313" key="3">
    <source>
        <dbReference type="Proteomes" id="UP000253490"/>
    </source>
</evidence>
<protein>
    <recommendedName>
        <fullName evidence="4">CvpA family protein</fullName>
    </recommendedName>
</protein>
<keyword evidence="1" id="KW-0472">Membrane</keyword>
<name>A0A366I3L3_9FIRM</name>
<comment type="caution">
    <text evidence="2">The sequence shown here is derived from an EMBL/GenBank/DDBJ whole genome shotgun (WGS) entry which is preliminary data.</text>
</comment>
<reference evidence="2 3" key="1">
    <citation type="submission" date="2018-06" db="EMBL/GenBank/DDBJ databases">
        <title>Genomic Encyclopedia of Type Strains, Phase IV (KMG-IV): sequencing the most valuable type-strain genomes for metagenomic binning, comparative biology and taxonomic classification.</title>
        <authorList>
            <person name="Goeker M."/>
        </authorList>
    </citation>
    <scope>NUCLEOTIDE SEQUENCE [LARGE SCALE GENOMIC DNA]</scope>
    <source>
        <strain evidence="2 3">DSM 22112</strain>
    </source>
</reference>
<keyword evidence="3" id="KW-1185">Reference proteome</keyword>
<feature type="transmembrane region" description="Helical" evidence="1">
    <location>
        <begin position="12"/>
        <end position="31"/>
    </location>
</feature>
<proteinExistence type="predicted"/>